<dbReference type="InterPro" id="IPR002525">
    <property type="entry name" value="Transp_IS110-like_N"/>
</dbReference>
<sequence length="318" mass="36206">MYLGLDIAKAKIDCCLMHDTKYLHRTFENNQEGFIKLTNWLEKHTANKVYACCEATGSYSEAIADYLHDTGHKISVVNPLRIKAFVTSELQNVKTDKQDAKSIAIYCQRNQPELYKPASPSERELKALTRYLDGLKDLLTSHNNRFLVAHHSVKPYIETSIKNTKAEIKVIEKVIQSRIKSDDDLDKQAKLLKSITAISDGTIPHILTLFADKQFKTAKQATKYVGLNPIIKQSGNKSTRHLAISKMGDKYIRSALYMPAVVAFRMAVYQPFIRRLKDKGKTNKQIICAMMRKLLVYCFTVLKTGNQFDPKTILNQQS</sequence>
<dbReference type="RefSeq" id="WP_058356938.1">
    <property type="nucleotide sequence ID" value="NZ_CABKVG010000010.1"/>
</dbReference>
<evidence type="ECO:0000313" key="3">
    <source>
        <dbReference type="EMBL" id="UOO89233.1"/>
    </source>
</evidence>
<dbReference type="Pfam" id="PF01548">
    <property type="entry name" value="DEDD_Tnp_IS110"/>
    <property type="match status" value="1"/>
</dbReference>
<accession>A0ABY4E1P5</accession>
<feature type="domain" description="Transposase IS116/IS110/IS902 C-terminal" evidence="2">
    <location>
        <begin position="190"/>
        <end position="266"/>
    </location>
</feature>
<dbReference type="PANTHER" id="PTHR33055">
    <property type="entry name" value="TRANSPOSASE FOR INSERTION SEQUENCE ELEMENT IS1111A"/>
    <property type="match status" value="1"/>
</dbReference>
<dbReference type="Pfam" id="PF02371">
    <property type="entry name" value="Transposase_20"/>
    <property type="match status" value="1"/>
</dbReference>
<name>A0ABY4E1P5_9NEIS</name>
<keyword evidence="4" id="KW-1185">Reference proteome</keyword>
<organism evidence="3 4">
    <name type="scientific">Vitreoscilla massiliensis</name>
    <dbReference type="NCBI Taxonomy" id="1689272"/>
    <lineage>
        <taxon>Bacteria</taxon>
        <taxon>Pseudomonadati</taxon>
        <taxon>Pseudomonadota</taxon>
        <taxon>Betaproteobacteria</taxon>
        <taxon>Neisseriales</taxon>
        <taxon>Neisseriaceae</taxon>
        <taxon>Vitreoscilla</taxon>
    </lineage>
</organism>
<proteinExistence type="predicted"/>
<dbReference type="InterPro" id="IPR003346">
    <property type="entry name" value="Transposase_20"/>
</dbReference>
<gene>
    <name evidence="3" type="ORF">LVJ82_17600</name>
</gene>
<reference evidence="3 4" key="1">
    <citation type="journal article" date="2022" name="Res Sq">
        <title>Evolution of multicellular longitudinally dividing oral cavity symbionts (Neisseriaceae).</title>
        <authorList>
            <person name="Nyongesa S."/>
            <person name="Weber P."/>
            <person name="Bernet E."/>
            <person name="Pullido F."/>
            <person name="Nieckarz M."/>
            <person name="Delaby M."/>
            <person name="Nieves C."/>
            <person name="Viehboeck T."/>
            <person name="Krause N."/>
            <person name="Rivera-Millot A."/>
            <person name="Nakamura A."/>
            <person name="Vischer N."/>
            <person name="VanNieuwenhze M."/>
            <person name="Brun Y."/>
            <person name="Cava F."/>
            <person name="Bulgheresi S."/>
            <person name="Veyrier F."/>
        </authorList>
    </citation>
    <scope>NUCLEOTIDE SEQUENCE [LARGE SCALE GENOMIC DNA]</scope>
    <source>
        <strain evidence="3 4">SN4</strain>
    </source>
</reference>
<dbReference type="Proteomes" id="UP000832011">
    <property type="component" value="Chromosome"/>
</dbReference>
<evidence type="ECO:0000259" key="1">
    <source>
        <dbReference type="Pfam" id="PF01548"/>
    </source>
</evidence>
<dbReference type="InterPro" id="IPR047650">
    <property type="entry name" value="Transpos_IS110"/>
</dbReference>
<feature type="domain" description="Transposase IS110-like N-terminal" evidence="1">
    <location>
        <begin position="3"/>
        <end position="146"/>
    </location>
</feature>
<evidence type="ECO:0000259" key="2">
    <source>
        <dbReference type="Pfam" id="PF02371"/>
    </source>
</evidence>
<dbReference type="EMBL" id="CP091511">
    <property type="protein sequence ID" value="UOO89233.1"/>
    <property type="molecule type" value="Genomic_DNA"/>
</dbReference>
<dbReference type="PANTHER" id="PTHR33055:SF3">
    <property type="entry name" value="PUTATIVE TRANSPOSASE FOR IS117-RELATED"/>
    <property type="match status" value="1"/>
</dbReference>
<evidence type="ECO:0000313" key="4">
    <source>
        <dbReference type="Proteomes" id="UP000832011"/>
    </source>
</evidence>
<protein>
    <submittedName>
        <fullName evidence="3">IS110 family transposase</fullName>
    </submittedName>
</protein>